<dbReference type="Pfam" id="PF04777">
    <property type="entry name" value="Evr1_Alr"/>
    <property type="match status" value="1"/>
</dbReference>
<comment type="cofactor">
    <cofactor evidence="1 6">
        <name>FAD</name>
        <dbReference type="ChEBI" id="CHEBI:57692"/>
    </cofactor>
</comment>
<protein>
    <recommendedName>
        <fullName evidence="6">Sulfhydryl oxidase</fullName>
        <ecNumber evidence="6">1.8.3.2</ecNumber>
    </recommendedName>
</protein>
<keyword evidence="2 6" id="KW-0285">Flavoprotein</keyword>
<reference evidence="9 10" key="1">
    <citation type="journal article" date="2020" name="Fungal Divers.">
        <title>Resolving the Mortierellaceae phylogeny through synthesis of multi-gene phylogenetics and phylogenomics.</title>
        <authorList>
            <person name="Vandepol N."/>
            <person name="Liber J."/>
            <person name="Desiro A."/>
            <person name="Na H."/>
            <person name="Kennedy M."/>
            <person name="Barry K."/>
            <person name="Grigoriev I.V."/>
            <person name="Miller A.N."/>
            <person name="O'Donnell K."/>
            <person name="Stajich J.E."/>
            <person name="Bonito G."/>
        </authorList>
    </citation>
    <scope>NUCLEOTIDE SEQUENCE [LARGE SCALE GENOMIC DNA]</scope>
    <source>
        <strain evidence="9 10">AD045</strain>
    </source>
</reference>
<evidence type="ECO:0000256" key="6">
    <source>
        <dbReference type="RuleBase" id="RU371123"/>
    </source>
</evidence>
<evidence type="ECO:0000256" key="4">
    <source>
        <dbReference type="ARBA" id="ARBA00023002"/>
    </source>
</evidence>
<evidence type="ECO:0000256" key="5">
    <source>
        <dbReference type="ARBA" id="ARBA00023157"/>
    </source>
</evidence>
<accession>A0ABQ7K4J2</accession>
<dbReference type="PANTHER" id="PTHR12645">
    <property type="entry name" value="ALR/ERV"/>
    <property type="match status" value="1"/>
</dbReference>
<comment type="caution">
    <text evidence="9">The sequence shown here is derived from an EMBL/GenBank/DDBJ whole genome shotgun (WGS) entry which is preliminary data.</text>
</comment>
<keyword evidence="10" id="KW-1185">Reference proteome</keyword>
<keyword evidence="6" id="KW-0472">Membrane</keyword>
<dbReference type="EMBL" id="JAAAIM010000321">
    <property type="protein sequence ID" value="KAG0289903.1"/>
    <property type="molecule type" value="Genomic_DNA"/>
</dbReference>
<dbReference type="InterPro" id="IPR017905">
    <property type="entry name" value="ERV/ALR_sulphydryl_oxidase"/>
</dbReference>
<keyword evidence="5" id="KW-1015">Disulfide bond</keyword>
<keyword evidence="6" id="KW-0812">Transmembrane</keyword>
<feature type="region of interest" description="Disordered" evidence="7">
    <location>
        <begin position="212"/>
        <end position="236"/>
    </location>
</feature>
<evidence type="ECO:0000313" key="10">
    <source>
        <dbReference type="Proteomes" id="UP001194696"/>
    </source>
</evidence>
<dbReference type="InterPro" id="IPR036774">
    <property type="entry name" value="ERV/ALR_sulphydryl_oxid_sf"/>
</dbReference>
<dbReference type="EC" id="1.8.3.2" evidence="6"/>
<dbReference type="PANTHER" id="PTHR12645:SF1">
    <property type="entry name" value="FAD-LINKED SULFHYDRYL OXIDASE ERV2"/>
    <property type="match status" value="1"/>
</dbReference>
<evidence type="ECO:0000256" key="2">
    <source>
        <dbReference type="ARBA" id="ARBA00022630"/>
    </source>
</evidence>
<feature type="compositionally biased region" description="Acidic residues" evidence="7">
    <location>
        <begin position="226"/>
        <end position="236"/>
    </location>
</feature>
<sequence>MSSAIPRRIRLKNPLAILAICFIGLITIPSLFFLTPKPTFSSQGLQQQQNSSPVKGDIFVDPSLSEGGVIMPQLGNATAKAELGRATWKLFHTMASRYPLKPKPDERAAIKQWIYLLSRLYPCGECADHFQEMLKQHPPQVSSRASLSNWACSIHNIVNVRLGKPEFDCGTLADVYKCGCADEPTAEGGDSGLAAAAAGSRFAEGIDALAGLDSNQQDRGTIVESVENEQQDDAQR</sequence>
<keyword evidence="4 6" id="KW-0560">Oxidoreductase</keyword>
<gene>
    <name evidence="9" type="ORF">BGZ96_006620</name>
</gene>
<comment type="catalytic activity">
    <reaction evidence="6">
        <text>2 R'C(R)SH + O2 = R'C(R)S-S(R)CR' + H2O2</text>
        <dbReference type="Rhea" id="RHEA:17357"/>
        <dbReference type="ChEBI" id="CHEBI:15379"/>
        <dbReference type="ChEBI" id="CHEBI:16240"/>
        <dbReference type="ChEBI" id="CHEBI:16520"/>
        <dbReference type="ChEBI" id="CHEBI:17412"/>
        <dbReference type="EC" id="1.8.3.2"/>
    </reaction>
</comment>
<evidence type="ECO:0000256" key="3">
    <source>
        <dbReference type="ARBA" id="ARBA00022827"/>
    </source>
</evidence>
<keyword evidence="3 6" id="KW-0274">FAD</keyword>
<evidence type="ECO:0000259" key="8">
    <source>
        <dbReference type="PROSITE" id="PS51324"/>
    </source>
</evidence>
<feature type="transmembrane region" description="Helical" evidence="6">
    <location>
        <begin position="15"/>
        <end position="34"/>
    </location>
</feature>
<dbReference type="SUPFAM" id="SSF69000">
    <property type="entry name" value="FAD-dependent thiol oxidase"/>
    <property type="match status" value="1"/>
</dbReference>
<dbReference type="Proteomes" id="UP001194696">
    <property type="component" value="Unassembled WGS sequence"/>
</dbReference>
<dbReference type="InterPro" id="IPR039799">
    <property type="entry name" value="ALR/ERV"/>
</dbReference>
<organism evidence="9 10">
    <name type="scientific">Linnemannia gamsii</name>
    <dbReference type="NCBI Taxonomy" id="64522"/>
    <lineage>
        <taxon>Eukaryota</taxon>
        <taxon>Fungi</taxon>
        <taxon>Fungi incertae sedis</taxon>
        <taxon>Mucoromycota</taxon>
        <taxon>Mortierellomycotina</taxon>
        <taxon>Mortierellomycetes</taxon>
        <taxon>Mortierellales</taxon>
        <taxon>Mortierellaceae</taxon>
        <taxon>Linnemannia</taxon>
    </lineage>
</organism>
<proteinExistence type="predicted"/>
<evidence type="ECO:0000256" key="7">
    <source>
        <dbReference type="SAM" id="MobiDB-lite"/>
    </source>
</evidence>
<name>A0ABQ7K4J2_9FUNG</name>
<dbReference type="PROSITE" id="PS51324">
    <property type="entry name" value="ERV_ALR"/>
    <property type="match status" value="1"/>
</dbReference>
<keyword evidence="6" id="KW-1133">Transmembrane helix</keyword>
<evidence type="ECO:0000313" key="9">
    <source>
        <dbReference type="EMBL" id="KAG0289903.1"/>
    </source>
</evidence>
<feature type="domain" description="ERV/ALR sulfhydryl oxidase" evidence="8">
    <location>
        <begin position="76"/>
        <end position="176"/>
    </location>
</feature>
<evidence type="ECO:0000256" key="1">
    <source>
        <dbReference type="ARBA" id="ARBA00001974"/>
    </source>
</evidence>
<dbReference type="Gene3D" id="1.20.120.310">
    <property type="entry name" value="ERV/ALR sulfhydryl oxidase domain"/>
    <property type="match status" value="1"/>
</dbReference>